<keyword evidence="4" id="KW-1185">Reference proteome</keyword>
<feature type="region of interest" description="Disordered" evidence="2">
    <location>
        <begin position="119"/>
        <end position="139"/>
    </location>
</feature>
<protein>
    <submittedName>
        <fullName evidence="3">Uncharacterized protein</fullName>
    </submittedName>
</protein>
<dbReference type="AlphaFoldDB" id="A0AAE0FE84"/>
<dbReference type="EMBL" id="LGRX02019991">
    <property type="protein sequence ID" value="KAK3257895.1"/>
    <property type="molecule type" value="Genomic_DNA"/>
</dbReference>
<reference evidence="3 4" key="1">
    <citation type="journal article" date="2015" name="Genome Biol. Evol.">
        <title>Comparative Genomics of a Bacterivorous Green Alga Reveals Evolutionary Causalities and Consequences of Phago-Mixotrophic Mode of Nutrition.</title>
        <authorList>
            <person name="Burns J.A."/>
            <person name="Paasch A."/>
            <person name="Narechania A."/>
            <person name="Kim E."/>
        </authorList>
    </citation>
    <scope>NUCLEOTIDE SEQUENCE [LARGE SCALE GENOMIC DNA]</scope>
    <source>
        <strain evidence="3 4">PLY_AMNH</strain>
    </source>
</reference>
<gene>
    <name evidence="3" type="ORF">CYMTET_33033</name>
</gene>
<keyword evidence="1" id="KW-0175">Coiled coil</keyword>
<proteinExistence type="predicted"/>
<evidence type="ECO:0000313" key="4">
    <source>
        <dbReference type="Proteomes" id="UP001190700"/>
    </source>
</evidence>
<name>A0AAE0FE84_9CHLO</name>
<evidence type="ECO:0000256" key="1">
    <source>
        <dbReference type="SAM" id="Coils"/>
    </source>
</evidence>
<evidence type="ECO:0000256" key="2">
    <source>
        <dbReference type="SAM" id="MobiDB-lite"/>
    </source>
</evidence>
<organism evidence="3 4">
    <name type="scientific">Cymbomonas tetramitiformis</name>
    <dbReference type="NCBI Taxonomy" id="36881"/>
    <lineage>
        <taxon>Eukaryota</taxon>
        <taxon>Viridiplantae</taxon>
        <taxon>Chlorophyta</taxon>
        <taxon>Pyramimonadophyceae</taxon>
        <taxon>Pyramimonadales</taxon>
        <taxon>Pyramimonadaceae</taxon>
        <taxon>Cymbomonas</taxon>
    </lineage>
</organism>
<accession>A0AAE0FE84</accession>
<comment type="caution">
    <text evidence="3">The sequence shown here is derived from an EMBL/GenBank/DDBJ whole genome shotgun (WGS) entry which is preliminary data.</text>
</comment>
<feature type="coiled-coil region" evidence="1">
    <location>
        <begin position="201"/>
        <end position="228"/>
    </location>
</feature>
<evidence type="ECO:0000313" key="3">
    <source>
        <dbReference type="EMBL" id="KAK3257895.1"/>
    </source>
</evidence>
<sequence length="264" mass="28558">MQLMHLGKYTPLSPDPVCARHRRQDYCFATQLARSCGVRAGHRTSRFYQSGASVSGKAQPQFPIAVQVTSLSSAHAIRRITSASWKCLSSRHVAAKNSASWFQRWPCACSGYEPRSAATSAHSQEEREEAIPTSSQGSFSQTSRYVVGSAGCLVLLLGFCFTAPTSMAVDAEVMSPQAEAAGDAKELELSGQEDIALNNFASSSAARLDALAKERDALKREKTRFLQVNPRAASNKHSKLDLCSGRSLQGSWRIPSSICAPGDR</sequence>
<dbReference type="Proteomes" id="UP001190700">
    <property type="component" value="Unassembled WGS sequence"/>
</dbReference>